<sequence length="329" mass="36371">MSAKALTVLLMGFGTCKILLEPKDILWELNRQLLKKDDEIGALQLVVAQKEADIQTLRGAAISPAIKLDLAKQELGELQRNIHMSQTKYEEEFFQRLKLQDEIMSLNQHIESLTQSHFKVTQELRARVSQSEALVLQLEEKLRSASRSSPTLTETVQKIQEASEAEMKRMQNQTENIYNQSAVTYLHCSLPVSTPGTPTRGSNCPYRGTPAMPLARRPGCSPAIAALPVTMTTPRPVLHPLPVSAPRDLLDCLGVDGHLPDSCLISHHELPLLPPGNRDSDLGADTGEKLCSYDLPKGRETCLSGTEDPAIAWAPKARGCVHRLLPHDR</sequence>
<evidence type="ECO:0000256" key="1">
    <source>
        <dbReference type="SAM" id="Coils"/>
    </source>
</evidence>
<evidence type="ECO:0000313" key="2">
    <source>
        <dbReference type="EMBL" id="CAH2272571.1"/>
    </source>
</evidence>
<evidence type="ECO:0000313" key="3">
    <source>
        <dbReference type="Proteomes" id="UP001295444"/>
    </source>
</evidence>
<feature type="coiled-coil region" evidence="1">
    <location>
        <begin position="68"/>
        <end position="180"/>
    </location>
</feature>
<dbReference type="Proteomes" id="UP001295444">
    <property type="component" value="Chromosome 03"/>
</dbReference>
<keyword evidence="1" id="KW-0175">Coiled coil</keyword>
<organism evidence="2 3">
    <name type="scientific">Pelobates cultripes</name>
    <name type="common">Western spadefoot toad</name>
    <dbReference type="NCBI Taxonomy" id="61616"/>
    <lineage>
        <taxon>Eukaryota</taxon>
        <taxon>Metazoa</taxon>
        <taxon>Chordata</taxon>
        <taxon>Craniata</taxon>
        <taxon>Vertebrata</taxon>
        <taxon>Euteleostomi</taxon>
        <taxon>Amphibia</taxon>
        <taxon>Batrachia</taxon>
        <taxon>Anura</taxon>
        <taxon>Pelobatoidea</taxon>
        <taxon>Pelobatidae</taxon>
        <taxon>Pelobates</taxon>
    </lineage>
</organism>
<dbReference type="AlphaFoldDB" id="A0AAD1RJ54"/>
<gene>
    <name evidence="2" type="ORF">PECUL_23A027553</name>
</gene>
<accession>A0AAD1RJ54</accession>
<reference evidence="2" key="1">
    <citation type="submission" date="2022-03" db="EMBL/GenBank/DDBJ databases">
        <authorList>
            <person name="Alioto T."/>
            <person name="Alioto T."/>
            <person name="Gomez Garrido J."/>
        </authorList>
    </citation>
    <scope>NUCLEOTIDE SEQUENCE</scope>
</reference>
<protein>
    <submittedName>
        <fullName evidence="2">Uncharacterized protein</fullName>
    </submittedName>
</protein>
<proteinExistence type="predicted"/>
<name>A0AAD1RJ54_PELCU</name>
<keyword evidence="3" id="KW-1185">Reference proteome</keyword>
<dbReference type="EMBL" id="OW240914">
    <property type="protein sequence ID" value="CAH2272571.1"/>
    <property type="molecule type" value="Genomic_DNA"/>
</dbReference>